<evidence type="ECO:0000256" key="1">
    <source>
        <dbReference type="SAM" id="MobiDB-lite"/>
    </source>
</evidence>
<dbReference type="Proteomes" id="UP000812966">
    <property type="component" value="Unassembled WGS sequence"/>
</dbReference>
<organism evidence="2 3">
    <name type="scientific">Filobasidium floriforme</name>
    <dbReference type="NCBI Taxonomy" id="5210"/>
    <lineage>
        <taxon>Eukaryota</taxon>
        <taxon>Fungi</taxon>
        <taxon>Dikarya</taxon>
        <taxon>Basidiomycota</taxon>
        <taxon>Agaricomycotina</taxon>
        <taxon>Tremellomycetes</taxon>
        <taxon>Filobasidiales</taxon>
        <taxon>Filobasidiaceae</taxon>
        <taxon>Filobasidium</taxon>
    </lineage>
</organism>
<name>A0A8K0JQB4_9TREE</name>
<feature type="compositionally biased region" description="Polar residues" evidence="1">
    <location>
        <begin position="1"/>
        <end position="10"/>
    </location>
</feature>
<gene>
    <name evidence="2" type="ORF">FFLO_01090</name>
</gene>
<sequence>MADSLSQNLAPLTLDNPPASSMVDSVAPSADTNQSTAKSDGTSANSSGGRSSAYVHDGASTGIEESEESELIRLGTQRHQYDLKLRGKFDAQMEQAGGGDIRKQVLSFDRERPKFMKLFKEFESNLIRRVKGDVWDDNEKAKEIDEFVEFVETSEEGDIDEIFWYAFMYLHHDTVEGFKQFQKTLEDFPGGLEIARRISIRWAHGNKGDRWLWTLKEFHIMLDSTREDLYEAYSASDAELEKL</sequence>
<proteinExistence type="predicted"/>
<feature type="region of interest" description="Disordered" evidence="1">
    <location>
        <begin position="1"/>
        <end position="69"/>
    </location>
</feature>
<dbReference type="EMBL" id="JABELV010000014">
    <property type="protein sequence ID" value="KAG7570996.1"/>
    <property type="molecule type" value="Genomic_DNA"/>
</dbReference>
<keyword evidence="3" id="KW-1185">Reference proteome</keyword>
<reference evidence="2" key="1">
    <citation type="submission" date="2020-04" db="EMBL/GenBank/DDBJ databases">
        <title>Analysis of mating type loci in Filobasidium floriforme.</title>
        <authorList>
            <person name="Nowrousian M."/>
        </authorList>
    </citation>
    <scope>NUCLEOTIDE SEQUENCE</scope>
    <source>
        <strain evidence="2">CBS 6242</strain>
    </source>
</reference>
<accession>A0A8K0JQB4</accession>
<dbReference type="AlphaFoldDB" id="A0A8K0JQB4"/>
<feature type="compositionally biased region" description="Polar residues" evidence="1">
    <location>
        <begin position="30"/>
        <end position="50"/>
    </location>
</feature>
<evidence type="ECO:0000313" key="2">
    <source>
        <dbReference type="EMBL" id="KAG7570996.1"/>
    </source>
</evidence>
<evidence type="ECO:0000313" key="3">
    <source>
        <dbReference type="Proteomes" id="UP000812966"/>
    </source>
</evidence>
<protein>
    <submittedName>
        <fullName evidence="2">Uncharacterized protein</fullName>
    </submittedName>
</protein>
<comment type="caution">
    <text evidence="2">The sequence shown here is derived from an EMBL/GenBank/DDBJ whole genome shotgun (WGS) entry which is preliminary data.</text>
</comment>